<reference evidence="1" key="1">
    <citation type="submission" date="2019-08" db="EMBL/GenBank/DDBJ databases">
        <authorList>
            <person name="Kucharzyk K."/>
            <person name="Murdoch R.W."/>
            <person name="Higgins S."/>
            <person name="Loffler F."/>
        </authorList>
    </citation>
    <scope>NUCLEOTIDE SEQUENCE</scope>
</reference>
<evidence type="ECO:0008006" key="2">
    <source>
        <dbReference type="Google" id="ProtNLM"/>
    </source>
</evidence>
<proteinExistence type="predicted"/>
<accession>A0A645CVV0</accession>
<name>A0A645CVV0_9ZZZZ</name>
<gene>
    <name evidence="1" type="ORF">SDC9_128080</name>
</gene>
<sequence length="211" mass="23474">MNPEGATDVYIFGSFQVSNEAPEGQYRVEIRIDDQSDPAATVDFNVSASAANQSADSGTYTLYSQKEGGFSFQYPSNWVLQEYPENFGAMIYPAEYVVENENDINTVFVYADKGTGAGYTTETLLQGWIDETEAGAIENYAYVAKGIDTINGREIASYSYSWTRGDYALYTTDVLILNGEDFYVLSLTATQDVYPTIYPLFEQMAISMKIL</sequence>
<protein>
    <recommendedName>
        <fullName evidence="2">PsbP C-terminal domain-containing protein</fullName>
    </recommendedName>
</protein>
<evidence type="ECO:0000313" key="1">
    <source>
        <dbReference type="EMBL" id="MPM81029.1"/>
    </source>
</evidence>
<comment type="caution">
    <text evidence="1">The sequence shown here is derived from an EMBL/GenBank/DDBJ whole genome shotgun (WGS) entry which is preliminary data.</text>
</comment>
<organism evidence="1">
    <name type="scientific">bioreactor metagenome</name>
    <dbReference type="NCBI Taxonomy" id="1076179"/>
    <lineage>
        <taxon>unclassified sequences</taxon>
        <taxon>metagenomes</taxon>
        <taxon>ecological metagenomes</taxon>
    </lineage>
</organism>
<dbReference type="Gene3D" id="3.40.1000.10">
    <property type="entry name" value="Mog1/PsbP, alpha/beta/alpha sandwich"/>
    <property type="match status" value="1"/>
</dbReference>
<dbReference type="AlphaFoldDB" id="A0A645CVV0"/>
<dbReference type="EMBL" id="VSSQ01030480">
    <property type="protein sequence ID" value="MPM81029.1"/>
    <property type="molecule type" value="Genomic_DNA"/>
</dbReference>